<dbReference type="PANTHER" id="PTHR43630:SF1">
    <property type="entry name" value="POLY-BETA-1,6-N-ACETYL-D-GLUCOSAMINE SYNTHASE"/>
    <property type="match status" value="1"/>
</dbReference>
<feature type="transmembrane region" description="Helical" evidence="4">
    <location>
        <begin position="299"/>
        <end position="318"/>
    </location>
</feature>
<keyword evidence="4" id="KW-0812">Transmembrane</keyword>
<dbReference type="PANTHER" id="PTHR43630">
    <property type="entry name" value="POLY-BETA-1,6-N-ACETYL-D-GLUCOSAMINE SYNTHASE"/>
    <property type="match status" value="1"/>
</dbReference>
<dbReference type="Pfam" id="PF00535">
    <property type="entry name" value="Glycos_transf_2"/>
    <property type="match status" value="1"/>
</dbReference>
<organism evidence="6 7">
    <name type="scientific">Gimesia maris</name>
    <dbReference type="NCBI Taxonomy" id="122"/>
    <lineage>
        <taxon>Bacteria</taxon>
        <taxon>Pseudomonadati</taxon>
        <taxon>Planctomycetota</taxon>
        <taxon>Planctomycetia</taxon>
        <taxon>Planctomycetales</taxon>
        <taxon>Planctomycetaceae</taxon>
        <taxon>Gimesia</taxon>
    </lineage>
</organism>
<proteinExistence type="inferred from homology"/>
<dbReference type="InterPro" id="IPR001173">
    <property type="entry name" value="Glyco_trans_2-like"/>
</dbReference>
<feature type="transmembrane region" description="Helical" evidence="4">
    <location>
        <begin position="6"/>
        <end position="32"/>
    </location>
</feature>
<accession>A0ABX5YPC5</accession>
<keyword evidence="3 6" id="KW-0808">Transferase</keyword>
<keyword evidence="7" id="KW-1185">Reference proteome</keyword>
<keyword evidence="4" id="KW-1133">Transmembrane helix</keyword>
<evidence type="ECO:0000256" key="3">
    <source>
        <dbReference type="ARBA" id="ARBA00022679"/>
    </source>
</evidence>
<feature type="domain" description="Glycosyltransferase 2-like" evidence="5">
    <location>
        <begin position="56"/>
        <end position="184"/>
    </location>
</feature>
<evidence type="ECO:0000313" key="6">
    <source>
        <dbReference type="EMBL" id="QEG17453.1"/>
    </source>
</evidence>
<comment type="similarity">
    <text evidence="1">Belongs to the glycosyltransferase 2 family.</text>
</comment>
<dbReference type="RefSeq" id="WP_002648008.1">
    <property type="nucleotide sequence ID" value="NZ_CP036353.1"/>
</dbReference>
<keyword evidence="2 6" id="KW-0328">Glycosyltransferase</keyword>
<protein>
    <submittedName>
        <fullName evidence="6">Beta-monoglucosyldiacylglycerol synthase</fullName>
        <ecNumber evidence="6">2.4.1.-</ecNumber>
    </submittedName>
</protein>
<evidence type="ECO:0000259" key="5">
    <source>
        <dbReference type="Pfam" id="PF00535"/>
    </source>
</evidence>
<dbReference type="InterPro" id="IPR029044">
    <property type="entry name" value="Nucleotide-diphossugar_trans"/>
</dbReference>
<dbReference type="Proteomes" id="UP000322887">
    <property type="component" value="Chromosome"/>
</dbReference>
<dbReference type="GO" id="GO:0016757">
    <property type="term" value="F:glycosyltransferase activity"/>
    <property type="evidence" value="ECO:0007669"/>
    <property type="project" value="UniProtKB-KW"/>
</dbReference>
<sequence length="424" mass="47929">MNPVLIASLFWTSLFLIGFSYFGYPLVIWLLARNKSRQQDTEEREPLDTNSLPKVSIIIAAYREEAVILERLNNLARLDYPTSKLEILIGCDGNEDLTGELVDSYGDDQIRLIQFEQRRGKASVLNDCVPLASGEILVFSDANTNMDPQCIRQLVRHFQDESTGCVCGQLILEDVETGKNVDGLYWKYENFLKHCETRLGAVLGVNGAIYALKKSLYQPVPADTIIDDFLIGMRVHLAGQRLIYDESAFAVEESATSVQAEFKRRIRIGTGAFQSLKHLKGLLHPRYGSIAFAFWSHKLLRWFCPVFMALAFLSNLFLLNQPLYQATLSLQILFYISAFIGMKLNGSSRLLKLCRVPGMFVQMNLALGIGLYRWLFTRQSGIWERTERSQPVSVPVNDHHIPETDPVVSDVESTTADTLPFTKS</sequence>
<reference evidence="6 7" key="1">
    <citation type="submission" date="2019-08" db="EMBL/GenBank/DDBJ databases">
        <title>Deep-cultivation of Planctomycetes and their phenomic and genomic characterization uncovers novel biology.</title>
        <authorList>
            <person name="Wiegand S."/>
            <person name="Jogler M."/>
            <person name="Boedeker C."/>
            <person name="Pinto D."/>
            <person name="Vollmers J."/>
            <person name="Rivas-Marin E."/>
            <person name="Kohn T."/>
            <person name="Peeters S.H."/>
            <person name="Heuer A."/>
            <person name="Rast P."/>
            <person name="Oberbeckmann S."/>
            <person name="Bunk B."/>
            <person name="Jeske O."/>
            <person name="Meyerdierks A."/>
            <person name="Storesund J.E."/>
            <person name="Kallscheuer N."/>
            <person name="Luecker S."/>
            <person name="Lage O.M."/>
            <person name="Pohl T."/>
            <person name="Merkel B.J."/>
            <person name="Hornburger P."/>
            <person name="Mueller R.-W."/>
            <person name="Bruemmer F."/>
            <person name="Labrenz M."/>
            <person name="Spormann A.M."/>
            <person name="Op den Camp H."/>
            <person name="Overmann J."/>
            <person name="Amann R."/>
            <person name="Jetten M.S.M."/>
            <person name="Mascher T."/>
            <person name="Medema M.H."/>
            <person name="Devos D.P."/>
            <person name="Kaster A.-K."/>
            <person name="Ovreas L."/>
            <person name="Rohde M."/>
            <person name="Galperin M.Y."/>
            <person name="Jogler C."/>
        </authorList>
    </citation>
    <scope>NUCLEOTIDE SEQUENCE [LARGE SCALE GENOMIC DNA]</scope>
    <source>
        <strain evidence="6 7">DSM 8797</strain>
    </source>
</reference>
<keyword evidence="4" id="KW-0472">Membrane</keyword>
<dbReference type="Gene3D" id="3.90.550.10">
    <property type="entry name" value="Spore Coat Polysaccharide Biosynthesis Protein SpsA, Chain A"/>
    <property type="match status" value="1"/>
</dbReference>
<evidence type="ECO:0000256" key="2">
    <source>
        <dbReference type="ARBA" id="ARBA00022676"/>
    </source>
</evidence>
<dbReference type="SUPFAM" id="SSF53448">
    <property type="entry name" value="Nucleotide-diphospho-sugar transferases"/>
    <property type="match status" value="1"/>
</dbReference>
<dbReference type="EC" id="2.4.1.-" evidence="6"/>
<evidence type="ECO:0000313" key="7">
    <source>
        <dbReference type="Proteomes" id="UP000322887"/>
    </source>
</evidence>
<name>A0ABX5YPC5_9PLAN</name>
<evidence type="ECO:0000256" key="4">
    <source>
        <dbReference type="SAM" id="Phobius"/>
    </source>
</evidence>
<dbReference type="EMBL" id="CP042910">
    <property type="protein sequence ID" value="QEG17453.1"/>
    <property type="molecule type" value="Genomic_DNA"/>
</dbReference>
<gene>
    <name evidence="6" type="ORF">GmarT_33330</name>
</gene>
<dbReference type="CDD" id="cd06439">
    <property type="entry name" value="CESA_like_1"/>
    <property type="match status" value="1"/>
</dbReference>
<feature type="transmembrane region" description="Helical" evidence="4">
    <location>
        <begin position="324"/>
        <end position="344"/>
    </location>
</feature>
<dbReference type="GeneID" id="98647845"/>
<evidence type="ECO:0000256" key="1">
    <source>
        <dbReference type="ARBA" id="ARBA00006739"/>
    </source>
</evidence>